<evidence type="ECO:0000256" key="11">
    <source>
        <dbReference type="ARBA" id="ARBA00057735"/>
    </source>
</evidence>
<dbReference type="SUPFAM" id="SSF52540">
    <property type="entry name" value="P-loop containing nucleoside triphosphate hydrolases"/>
    <property type="match status" value="1"/>
</dbReference>
<dbReference type="GO" id="GO:0004798">
    <property type="term" value="F:dTMP kinase activity"/>
    <property type="evidence" value="ECO:0007669"/>
    <property type="project" value="UniProtKB-UniRule"/>
</dbReference>
<dbReference type="InterPro" id="IPR027417">
    <property type="entry name" value="P-loop_NTPase"/>
</dbReference>
<dbReference type="InterPro" id="IPR039430">
    <property type="entry name" value="Thymidylate_kin-like_dom"/>
</dbReference>
<evidence type="ECO:0000256" key="6">
    <source>
        <dbReference type="ARBA" id="ARBA00022741"/>
    </source>
</evidence>
<sequence>MSGNSGTPRGRFITLEGGEGAGKSTQIGRLADWLSSCGIAVETTREPGGAPGAEAIRELIVKGSIERWDAMAEALLMTAARRMHVVQRIRPALEAGRWVICDRFSDSTMAYQGYAHGLGREPVEQLQQIAIGGLKPDLTLILDLPVEAGLARAHARGTQTPGTGEDRFERMGHDFHRRLRDGFLDIARREPERCAVIDATADIDAVADAIRDAVASRLELEKP</sequence>
<feature type="domain" description="Thymidylate kinase-like" evidence="14">
    <location>
        <begin position="15"/>
        <end position="210"/>
    </location>
</feature>
<evidence type="ECO:0000256" key="12">
    <source>
        <dbReference type="HAMAP-Rule" id="MF_00165"/>
    </source>
</evidence>
<keyword evidence="6 12" id="KW-0547">Nucleotide-binding</keyword>
<name>A0A420WQ18_9PROT</name>
<dbReference type="GO" id="GO:0006227">
    <property type="term" value="P:dUDP biosynthetic process"/>
    <property type="evidence" value="ECO:0007669"/>
    <property type="project" value="TreeGrafter"/>
</dbReference>
<dbReference type="OrthoDB" id="9774907at2"/>
<dbReference type="NCBIfam" id="TIGR00041">
    <property type="entry name" value="DTMP_kinase"/>
    <property type="match status" value="1"/>
</dbReference>
<dbReference type="PANTHER" id="PTHR10344:SF4">
    <property type="entry name" value="UMP-CMP KINASE 2, MITOCHONDRIAL"/>
    <property type="match status" value="1"/>
</dbReference>
<evidence type="ECO:0000256" key="2">
    <source>
        <dbReference type="ARBA" id="ARBA00012980"/>
    </source>
</evidence>
<evidence type="ECO:0000313" key="15">
    <source>
        <dbReference type="EMBL" id="RKQ73090.1"/>
    </source>
</evidence>
<gene>
    <name evidence="12" type="primary">tmk</name>
    <name evidence="15" type="ORF">BCL74_0862</name>
</gene>
<accession>A0A420WQ18</accession>
<proteinExistence type="inferred from homology"/>
<feature type="region of interest" description="Disordered" evidence="13">
    <location>
        <begin position="1"/>
        <end position="20"/>
    </location>
</feature>
<comment type="similarity">
    <text evidence="1 12">Belongs to the thymidylate kinase family.</text>
</comment>
<evidence type="ECO:0000256" key="1">
    <source>
        <dbReference type="ARBA" id="ARBA00009776"/>
    </source>
</evidence>
<comment type="caution">
    <text evidence="15">The sequence shown here is derived from an EMBL/GenBank/DDBJ whole genome shotgun (WGS) entry which is preliminary data.</text>
</comment>
<protein>
    <recommendedName>
        <fullName evidence="3 12">Thymidylate kinase</fullName>
        <ecNumber evidence="2 12">2.7.4.9</ecNumber>
    </recommendedName>
    <alternativeName>
        <fullName evidence="9 12">dTMP kinase</fullName>
    </alternativeName>
</protein>
<dbReference type="PANTHER" id="PTHR10344">
    <property type="entry name" value="THYMIDYLATE KINASE"/>
    <property type="match status" value="1"/>
</dbReference>
<keyword evidence="7 12" id="KW-0418">Kinase</keyword>
<dbReference type="GO" id="GO:0006235">
    <property type="term" value="P:dTTP biosynthetic process"/>
    <property type="evidence" value="ECO:0007669"/>
    <property type="project" value="UniProtKB-UniRule"/>
</dbReference>
<dbReference type="InterPro" id="IPR018094">
    <property type="entry name" value="Thymidylate_kinase"/>
</dbReference>
<dbReference type="GO" id="GO:0005829">
    <property type="term" value="C:cytosol"/>
    <property type="evidence" value="ECO:0007669"/>
    <property type="project" value="TreeGrafter"/>
</dbReference>
<dbReference type="PROSITE" id="PS01331">
    <property type="entry name" value="THYMIDYLATE_KINASE"/>
    <property type="match status" value="1"/>
</dbReference>
<evidence type="ECO:0000256" key="13">
    <source>
        <dbReference type="SAM" id="MobiDB-lite"/>
    </source>
</evidence>
<evidence type="ECO:0000313" key="16">
    <source>
        <dbReference type="Proteomes" id="UP000277424"/>
    </source>
</evidence>
<evidence type="ECO:0000256" key="3">
    <source>
        <dbReference type="ARBA" id="ARBA00017144"/>
    </source>
</evidence>
<evidence type="ECO:0000259" key="14">
    <source>
        <dbReference type="Pfam" id="PF02223"/>
    </source>
</evidence>
<feature type="binding site" evidence="12">
    <location>
        <begin position="17"/>
        <end position="24"/>
    </location>
    <ligand>
        <name>ATP</name>
        <dbReference type="ChEBI" id="CHEBI:30616"/>
    </ligand>
</feature>
<keyword evidence="5 12" id="KW-0545">Nucleotide biosynthesis</keyword>
<evidence type="ECO:0000256" key="5">
    <source>
        <dbReference type="ARBA" id="ARBA00022727"/>
    </source>
</evidence>
<dbReference type="EMBL" id="RBIG01000001">
    <property type="protein sequence ID" value="RKQ73090.1"/>
    <property type="molecule type" value="Genomic_DNA"/>
</dbReference>
<keyword evidence="4 12" id="KW-0808">Transferase</keyword>
<dbReference type="Proteomes" id="UP000277424">
    <property type="component" value="Unassembled WGS sequence"/>
</dbReference>
<keyword evidence="8 12" id="KW-0067">ATP-binding</keyword>
<dbReference type="GO" id="GO:0005524">
    <property type="term" value="F:ATP binding"/>
    <property type="evidence" value="ECO:0007669"/>
    <property type="project" value="UniProtKB-UniRule"/>
</dbReference>
<evidence type="ECO:0000256" key="10">
    <source>
        <dbReference type="ARBA" id="ARBA00048743"/>
    </source>
</evidence>
<evidence type="ECO:0000256" key="7">
    <source>
        <dbReference type="ARBA" id="ARBA00022777"/>
    </source>
</evidence>
<dbReference type="HAMAP" id="MF_00165">
    <property type="entry name" value="Thymidylate_kinase"/>
    <property type="match status" value="1"/>
</dbReference>
<organism evidence="15 16">
    <name type="scientific">Oceanibaculum indicum</name>
    <dbReference type="NCBI Taxonomy" id="526216"/>
    <lineage>
        <taxon>Bacteria</taxon>
        <taxon>Pseudomonadati</taxon>
        <taxon>Pseudomonadota</taxon>
        <taxon>Alphaproteobacteria</taxon>
        <taxon>Rhodospirillales</taxon>
        <taxon>Oceanibaculaceae</taxon>
        <taxon>Oceanibaculum</taxon>
    </lineage>
</organism>
<reference evidence="15 16" key="1">
    <citation type="submission" date="2018-10" db="EMBL/GenBank/DDBJ databases">
        <title>Comparative analysis of microorganisms from saline springs in Andes Mountain Range, Colombia.</title>
        <authorList>
            <person name="Rubin E."/>
        </authorList>
    </citation>
    <scope>NUCLEOTIDE SEQUENCE [LARGE SCALE GENOMIC DNA]</scope>
    <source>
        <strain evidence="15 16">USBA 36</strain>
    </source>
</reference>
<dbReference type="EC" id="2.7.4.9" evidence="2 12"/>
<dbReference type="AlphaFoldDB" id="A0A420WQ18"/>
<dbReference type="Pfam" id="PF02223">
    <property type="entry name" value="Thymidylate_kin"/>
    <property type="match status" value="1"/>
</dbReference>
<dbReference type="CDD" id="cd01672">
    <property type="entry name" value="TMPK"/>
    <property type="match status" value="1"/>
</dbReference>
<evidence type="ECO:0000256" key="4">
    <source>
        <dbReference type="ARBA" id="ARBA00022679"/>
    </source>
</evidence>
<dbReference type="FunFam" id="3.40.50.300:FF:000225">
    <property type="entry name" value="Thymidylate kinase"/>
    <property type="match status" value="1"/>
</dbReference>
<dbReference type="InterPro" id="IPR018095">
    <property type="entry name" value="Thymidylate_kin_CS"/>
</dbReference>
<evidence type="ECO:0000256" key="8">
    <source>
        <dbReference type="ARBA" id="ARBA00022840"/>
    </source>
</evidence>
<dbReference type="GO" id="GO:0006233">
    <property type="term" value="P:dTDP biosynthetic process"/>
    <property type="evidence" value="ECO:0007669"/>
    <property type="project" value="InterPro"/>
</dbReference>
<comment type="catalytic activity">
    <reaction evidence="10 12">
        <text>dTMP + ATP = dTDP + ADP</text>
        <dbReference type="Rhea" id="RHEA:13517"/>
        <dbReference type="ChEBI" id="CHEBI:30616"/>
        <dbReference type="ChEBI" id="CHEBI:58369"/>
        <dbReference type="ChEBI" id="CHEBI:63528"/>
        <dbReference type="ChEBI" id="CHEBI:456216"/>
        <dbReference type="EC" id="2.7.4.9"/>
    </reaction>
</comment>
<comment type="function">
    <text evidence="11 12">Phosphorylation of dTMP to form dTDP in both de novo and salvage pathways of dTTP synthesis.</text>
</comment>
<dbReference type="RefSeq" id="WP_121217823.1">
    <property type="nucleotide sequence ID" value="NZ_RBIG01000001.1"/>
</dbReference>
<evidence type="ECO:0000256" key="9">
    <source>
        <dbReference type="ARBA" id="ARBA00029962"/>
    </source>
</evidence>
<dbReference type="Gene3D" id="3.40.50.300">
    <property type="entry name" value="P-loop containing nucleotide triphosphate hydrolases"/>
    <property type="match status" value="1"/>
</dbReference>